<evidence type="ECO:0000313" key="2">
    <source>
        <dbReference type="EMBL" id="KAF2173075.1"/>
    </source>
</evidence>
<dbReference type="OrthoDB" id="566138at2759"/>
<proteinExistence type="predicted"/>
<gene>
    <name evidence="2" type="ORF">M409DRAFT_49570</name>
</gene>
<accession>A0A6A6D1L7</accession>
<dbReference type="Gene3D" id="3.90.1300.10">
    <property type="entry name" value="Amidase signature (AS) domain"/>
    <property type="match status" value="1"/>
</dbReference>
<dbReference type="Proteomes" id="UP000799537">
    <property type="component" value="Unassembled WGS sequence"/>
</dbReference>
<reference evidence="2" key="1">
    <citation type="journal article" date="2020" name="Stud. Mycol.">
        <title>101 Dothideomycetes genomes: a test case for predicting lifestyles and emergence of pathogens.</title>
        <authorList>
            <person name="Haridas S."/>
            <person name="Albert R."/>
            <person name="Binder M."/>
            <person name="Bloem J."/>
            <person name="Labutti K."/>
            <person name="Salamov A."/>
            <person name="Andreopoulos B."/>
            <person name="Baker S."/>
            <person name="Barry K."/>
            <person name="Bills G."/>
            <person name="Bluhm B."/>
            <person name="Cannon C."/>
            <person name="Castanera R."/>
            <person name="Culley D."/>
            <person name="Daum C."/>
            <person name="Ezra D."/>
            <person name="Gonzalez J."/>
            <person name="Henrissat B."/>
            <person name="Kuo A."/>
            <person name="Liang C."/>
            <person name="Lipzen A."/>
            <person name="Lutzoni F."/>
            <person name="Magnuson J."/>
            <person name="Mondo S."/>
            <person name="Nolan M."/>
            <person name="Ohm R."/>
            <person name="Pangilinan J."/>
            <person name="Park H.-J."/>
            <person name="Ramirez L."/>
            <person name="Alfaro M."/>
            <person name="Sun H."/>
            <person name="Tritt A."/>
            <person name="Yoshinaga Y."/>
            <person name="Zwiers L.-H."/>
            <person name="Turgeon B."/>
            <person name="Goodwin S."/>
            <person name="Spatafora J."/>
            <person name="Crous P."/>
            <person name="Grigoriev I."/>
        </authorList>
    </citation>
    <scope>NUCLEOTIDE SEQUENCE</scope>
    <source>
        <strain evidence="2">ATCC 36951</strain>
    </source>
</reference>
<feature type="chain" id="PRO_5025521115" evidence="1">
    <location>
        <begin position="25"/>
        <end position="294"/>
    </location>
</feature>
<sequence>MTVLMRFVLQAGFTALYTLTNSSALKGAVFGIPYPIWWSTTAGIRAPGNEAKFFQRLRQLEEAGALIVNITTPLPYATEIQNAYGWGDAIETPYWLQSARYLNVDMYNGYTEWLQKITWPNGTSGGLPLENLGDMVVWNQQNNDTTGALGGAYPWKSGQDALIAAVATGGVRDERYWKALFWRQSRSQACINGAYAYRLGNGTSIELDAVLIPNVAAAGSSSAIASVVDAAQYPGITIPIDVDSIQRAHGFGNLGKSIRRRQAREMGVCYGGSVPVQQALRARVRKLQLNQDSF</sequence>
<dbReference type="InterPro" id="IPR036928">
    <property type="entry name" value="AS_sf"/>
</dbReference>
<dbReference type="EMBL" id="ML993580">
    <property type="protein sequence ID" value="KAF2173075.1"/>
    <property type="molecule type" value="Genomic_DNA"/>
</dbReference>
<dbReference type="AlphaFoldDB" id="A0A6A6D1L7"/>
<keyword evidence="3" id="KW-1185">Reference proteome</keyword>
<keyword evidence="1" id="KW-0732">Signal</keyword>
<feature type="signal peptide" evidence="1">
    <location>
        <begin position="1"/>
        <end position="24"/>
    </location>
</feature>
<organism evidence="2 3">
    <name type="scientific">Zasmidium cellare ATCC 36951</name>
    <dbReference type="NCBI Taxonomy" id="1080233"/>
    <lineage>
        <taxon>Eukaryota</taxon>
        <taxon>Fungi</taxon>
        <taxon>Dikarya</taxon>
        <taxon>Ascomycota</taxon>
        <taxon>Pezizomycotina</taxon>
        <taxon>Dothideomycetes</taxon>
        <taxon>Dothideomycetidae</taxon>
        <taxon>Mycosphaerellales</taxon>
        <taxon>Mycosphaerellaceae</taxon>
        <taxon>Zasmidium</taxon>
    </lineage>
</organism>
<dbReference type="RefSeq" id="XP_033673964.1">
    <property type="nucleotide sequence ID" value="XM_033811276.1"/>
</dbReference>
<protein>
    <submittedName>
        <fullName evidence="2">Uncharacterized protein</fullName>
    </submittedName>
</protein>
<dbReference type="GeneID" id="54564548"/>
<evidence type="ECO:0000256" key="1">
    <source>
        <dbReference type="SAM" id="SignalP"/>
    </source>
</evidence>
<name>A0A6A6D1L7_ZASCE</name>
<evidence type="ECO:0000313" key="3">
    <source>
        <dbReference type="Proteomes" id="UP000799537"/>
    </source>
</evidence>